<dbReference type="GO" id="GO:0005524">
    <property type="term" value="F:ATP binding"/>
    <property type="evidence" value="ECO:0007669"/>
    <property type="project" value="UniProtKB-UniRule"/>
</dbReference>
<evidence type="ECO:0000256" key="10">
    <source>
        <dbReference type="SAM" id="MobiDB-lite"/>
    </source>
</evidence>
<dbReference type="OrthoDB" id="1470711at2759"/>
<evidence type="ECO:0000256" key="8">
    <source>
        <dbReference type="ARBA" id="ARBA00048988"/>
    </source>
</evidence>
<proteinExistence type="predicted"/>
<dbReference type="GO" id="GO:0043138">
    <property type="term" value="F:3'-5' DNA helicase activity"/>
    <property type="evidence" value="ECO:0007669"/>
    <property type="project" value="UniProtKB-EC"/>
</dbReference>
<feature type="compositionally biased region" description="Low complexity" evidence="10">
    <location>
        <begin position="884"/>
        <end position="901"/>
    </location>
</feature>
<dbReference type="InterPro" id="IPR027417">
    <property type="entry name" value="P-loop_NTPase"/>
</dbReference>
<dbReference type="GO" id="GO:0016787">
    <property type="term" value="F:hydrolase activity"/>
    <property type="evidence" value="ECO:0007669"/>
    <property type="project" value="UniProtKB-UniRule"/>
</dbReference>
<feature type="region of interest" description="Disordered" evidence="10">
    <location>
        <begin position="752"/>
        <end position="945"/>
    </location>
</feature>
<dbReference type="EC" id="5.6.2.4" evidence="7"/>
<dbReference type="Gene3D" id="1.10.486.10">
    <property type="entry name" value="PCRA, domain 4"/>
    <property type="match status" value="1"/>
</dbReference>
<dbReference type="InterPro" id="IPR014016">
    <property type="entry name" value="UvrD-like_ATP-bd"/>
</dbReference>
<dbReference type="Proteomes" id="UP001152607">
    <property type="component" value="Unassembled WGS sequence"/>
</dbReference>
<evidence type="ECO:0000256" key="1">
    <source>
        <dbReference type="ARBA" id="ARBA00022741"/>
    </source>
</evidence>
<dbReference type="SUPFAM" id="SSF52540">
    <property type="entry name" value="P-loop containing nucleoside triphosphate hydrolases"/>
    <property type="match status" value="1"/>
</dbReference>
<dbReference type="Pfam" id="PF13361">
    <property type="entry name" value="UvrD_C"/>
    <property type="match status" value="1"/>
</dbReference>
<dbReference type="GO" id="GO:0003677">
    <property type="term" value="F:DNA binding"/>
    <property type="evidence" value="ECO:0007669"/>
    <property type="project" value="InterPro"/>
</dbReference>
<evidence type="ECO:0000256" key="3">
    <source>
        <dbReference type="ARBA" id="ARBA00022806"/>
    </source>
</evidence>
<comment type="catalytic activity">
    <reaction evidence="6">
        <text>Couples ATP hydrolysis with the unwinding of duplex DNA by translocating in the 3'-5' direction.</text>
        <dbReference type="EC" id="5.6.2.4"/>
    </reaction>
</comment>
<dbReference type="CDD" id="cd17932">
    <property type="entry name" value="DEXQc_UvrD"/>
    <property type="match status" value="1"/>
</dbReference>
<protein>
    <recommendedName>
        <fullName evidence="7">DNA 3'-5' helicase</fullName>
        <ecNumber evidence="7">5.6.2.4</ecNumber>
    </recommendedName>
</protein>
<dbReference type="FunFam" id="1.10.486.10:FF:000011">
    <property type="entry name" value="ATP-depentend DNA helicase, putative"/>
    <property type="match status" value="1"/>
</dbReference>
<name>A0A9W4UH75_9PLEO</name>
<dbReference type="AlphaFoldDB" id="A0A9W4UH75"/>
<accession>A0A9W4UH75</accession>
<dbReference type="InterPro" id="IPR014017">
    <property type="entry name" value="DNA_helicase_UvrD-like_C"/>
</dbReference>
<dbReference type="Pfam" id="PF00580">
    <property type="entry name" value="UvrD-helicase"/>
    <property type="match status" value="1"/>
</dbReference>
<dbReference type="GO" id="GO:0000725">
    <property type="term" value="P:recombinational repair"/>
    <property type="evidence" value="ECO:0007669"/>
    <property type="project" value="TreeGrafter"/>
</dbReference>
<dbReference type="EMBL" id="CAOQHR010000006">
    <property type="protein sequence ID" value="CAI6335634.1"/>
    <property type="molecule type" value="Genomic_DNA"/>
</dbReference>
<organism evidence="13 14">
    <name type="scientific">Periconia digitata</name>
    <dbReference type="NCBI Taxonomy" id="1303443"/>
    <lineage>
        <taxon>Eukaryota</taxon>
        <taxon>Fungi</taxon>
        <taxon>Dikarya</taxon>
        <taxon>Ascomycota</taxon>
        <taxon>Pezizomycotina</taxon>
        <taxon>Dothideomycetes</taxon>
        <taxon>Pleosporomycetidae</taxon>
        <taxon>Pleosporales</taxon>
        <taxon>Massarineae</taxon>
        <taxon>Periconiaceae</taxon>
        <taxon>Periconia</taxon>
    </lineage>
</organism>
<evidence type="ECO:0000259" key="11">
    <source>
        <dbReference type="PROSITE" id="PS51198"/>
    </source>
</evidence>
<gene>
    <name evidence="13" type="ORF">PDIGIT_LOCUS8718</name>
</gene>
<evidence type="ECO:0000256" key="4">
    <source>
        <dbReference type="ARBA" id="ARBA00022840"/>
    </source>
</evidence>
<dbReference type="PROSITE" id="PS51217">
    <property type="entry name" value="UVRD_HELICASE_CTER"/>
    <property type="match status" value="1"/>
</dbReference>
<comment type="caution">
    <text evidence="9">Lacks conserved residue(s) required for the propagation of feature annotation.</text>
</comment>
<comment type="catalytic activity">
    <reaction evidence="8">
        <text>ATP + H2O = ADP + phosphate + H(+)</text>
        <dbReference type="Rhea" id="RHEA:13065"/>
        <dbReference type="ChEBI" id="CHEBI:15377"/>
        <dbReference type="ChEBI" id="CHEBI:15378"/>
        <dbReference type="ChEBI" id="CHEBI:30616"/>
        <dbReference type="ChEBI" id="CHEBI:43474"/>
        <dbReference type="ChEBI" id="CHEBI:456216"/>
        <dbReference type="EC" id="5.6.2.4"/>
    </reaction>
</comment>
<sequence length="945" mass="105241">MRERICGFVGADIASKLILGTFHSVARRFLFRYGHLIGLPKNFGIADANESLSILKRIIKREDYGVEPKQARSRISGLKSKGISVEQFAAQQKKVDQHEFARLYSEYQEYLKAQSLLDFDDMLVRTVDLLREHPACVSSIQAVLIDEYQDTNNIQYELMKLMAQRQGRITIVGDKDQSIYGFRSAEIKNFELMRKQLPAAIVVDLEINYRSSGCIIQAAKAVIEQDDSRSNKPLVANHCAGALPTLRHMATASLEAKWIVEEIIRTKTLAAGLLNHSDYSILIRSATLSLSIERALGNAGIPYRMVGGKRFFDRAEIKIILDYLRVINQPHLNDALVRIINLPSRKIGETTIKSLLEEADKTKTSLWQLILDFSQGKKKPDCKISSQAQNGIDTFVNVIITSRRKLFANEDEECSVAGLISHVLQKISFEAYLKNLYKDSHEERWANVQELVTQATQLASTLLNSEEDALPVVDGVEQRADTAADVLSKFLANVALSTEVEKEEGREASQVTISTIHAAKGLEWPVTFIPAVYDGTIPHSRAEDHNEERRLLFVGMTRAQALLYLSCPIRQGNQEDTVLSRFVSDPKIQKYFSLNGPTIGCPTNGCSVLKDIATILSRECPQAASIQAARNTLEFPEDVRYPLTREAIDGEEPSWNEPKINDDQYEQYSKRRKTDHSSLFTKKTVTMQQSANFSMAKTTIKGTNSGFTSAKDLGDIQRMQEEAEAIRTLVAAQDATAGKAVYKETKTFAKKPVQPKKAKARTPGQGSITSFFSRAKTPVSTEAEELPSKTSLLKRSSSSFTGSPPLADISNLQPQPLPASRSYEAPVLPNYKVQNARMTTKPKRTEAESLRYTLYSSSPPKPEGPPKYHNSSTHANEPESPTKQASFSSASATFSQSGSTFHTTSMELLQSRAGGPLTQRRTLGARRTMQGWSVKNHAPPRPRQQ</sequence>
<dbReference type="InterPro" id="IPR000212">
    <property type="entry name" value="DNA_helicase_UvrD/REP"/>
</dbReference>
<evidence type="ECO:0000313" key="13">
    <source>
        <dbReference type="EMBL" id="CAI6335634.1"/>
    </source>
</evidence>
<evidence type="ECO:0000256" key="2">
    <source>
        <dbReference type="ARBA" id="ARBA00022801"/>
    </source>
</evidence>
<reference evidence="13" key="1">
    <citation type="submission" date="2023-01" db="EMBL/GenBank/DDBJ databases">
        <authorList>
            <person name="Van Ghelder C."/>
            <person name="Rancurel C."/>
        </authorList>
    </citation>
    <scope>NUCLEOTIDE SEQUENCE</scope>
    <source>
        <strain evidence="13">CNCM I-4278</strain>
    </source>
</reference>
<dbReference type="PROSITE" id="PS51198">
    <property type="entry name" value="UVRD_HELICASE_ATP_BIND"/>
    <property type="match status" value="1"/>
</dbReference>
<keyword evidence="5" id="KW-0413">Isomerase</keyword>
<keyword evidence="14" id="KW-1185">Reference proteome</keyword>
<dbReference type="PANTHER" id="PTHR11070">
    <property type="entry name" value="UVRD / RECB / PCRA DNA HELICASE FAMILY MEMBER"/>
    <property type="match status" value="1"/>
</dbReference>
<keyword evidence="3 9" id="KW-0347">Helicase</keyword>
<evidence type="ECO:0000313" key="14">
    <source>
        <dbReference type="Proteomes" id="UP001152607"/>
    </source>
</evidence>
<evidence type="ECO:0000259" key="12">
    <source>
        <dbReference type="PROSITE" id="PS51217"/>
    </source>
</evidence>
<keyword evidence="1 9" id="KW-0547">Nucleotide-binding</keyword>
<keyword evidence="4 9" id="KW-0067">ATP-binding</keyword>
<feature type="domain" description="UvrD-like helicase C-terminal" evidence="12">
    <location>
        <begin position="213"/>
        <end position="521"/>
    </location>
</feature>
<evidence type="ECO:0000256" key="5">
    <source>
        <dbReference type="ARBA" id="ARBA00023235"/>
    </source>
</evidence>
<comment type="caution">
    <text evidence="13">The sequence shown here is derived from an EMBL/GenBank/DDBJ whole genome shotgun (WGS) entry which is preliminary data.</text>
</comment>
<feature type="domain" description="UvrD-like helicase ATP-binding" evidence="11">
    <location>
        <begin position="1"/>
        <end position="212"/>
    </location>
</feature>
<dbReference type="PANTHER" id="PTHR11070:SF2">
    <property type="entry name" value="ATP-DEPENDENT DNA HELICASE SRS2"/>
    <property type="match status" value="1"/>
</dbReference>
<keyword evidence="2 9" id="KW-0378">Hydrolase</keyword>
<feature type="compositionally biased region" description="Polar residues" evidence="10">
    <location>
        <begin position="869"/>
        <end position="883"/>
    </location>
</feature>
<feature type="compositionally biased region" description="Low complexity" evidence="10">
    <location>
        <begin position="788"/>
        <end position="803"/>
    </location>
</feature>
<dbReference type="GO" id="GO:0005634">
    <property type="term" value="C:nucleus"/>
    <property type="evidence" value="ECO:0007669"/>
    <property type="project" value="TreeGrafter"/>
</dbReference>
<dbReference type="Gene3D" id="3.40.50.300">
    <property type="entry name" value="P-loop containing nucleotide triphosphate hydrolases"/>
    <property type="match status" value="2"/>
</dbReference>
<evidence type="ECO:0000256" key="7">
    <source>
        <dbReference type="ARBA" id="ARBA00034808"/>
    </source>
</evidence>
<evidence type="ECO:0000256" key="6">
    <source>
        <dbReference type="ARBA" id="ARBA00034617"/>
    </source>
</evidence>
<evidence type="ECO:0000256" key="9">
    <source>
        <dbReference type="PROSITE-ProRule" id="PRU00560"/>
    </source>
</evidence>